<feature type="domain" description="HTH cro/C1-type" evidence="1">
    <location>
        <begin position="12"/>
        <end position="66"/>
    </location>
</feature>
<gene>
    <name evidence="2" type="ORF">B5F14_01870</name>
</gene>
<reference evidence="3" key="1">
    <citation type="submission" date="2017-04" db="EMBL/GenBank/DDBJ databases">
        <title>Function of individual gut microbiota members based on whole genome sequencing of pure cultures obtained from chicken caecum.</title>
        <authorList>
            <person name="Medvecky M."/>
            <person name="Cejkova D."/>
            <person name="Polansky O."/>
            <person name="Karasova D."/>
            <person name="Kubasova T."/>
            <person name="Cizek A."/>
            <person name="Rychlik I."/>
        </authorList>
    </citation>
    <scope>NUCLEOTIDE SEQUENCE [LARGE SCALE GENOMIC DNA]</scope>
    <source>
        <strain evidence="3">An178</strain>
    </source>
</reference>
<sequence length="69" mass="7904">MVGGVKMDKLTIKQVRVLNDLSQKQMAFKLDMPLGTYQKKEQGRSPFTFLEVVKICEAFNVDINKIQVD</sequence>
<accession>A0A1Y4M0N2</accession>
<dbReference type="SMART" id="SM00530">
    <property type="entry name" value="HTH_XRE"/>
    <property type="match status" value="1"/>
</dbReference>
<dbReference type="SUPFAM" id="SSF47413">
    <property type="entry name" value="lambda repressor-like DNA-binding domains"/>
    <property type="match status" value="1"/>
</dbReference>
<dbReference type="PROSITE" id="PS50943">
    <property type="entry name" value="HTH_CROC1"/>
    <property type="match status" value="1"/>
</dbReference>
<name>A0A1Y4M0N2_9FIRM</name>
<dbReference type="EMBL" id="NFKM01000002">
    <property type="protein sequence ID" value="OUP61730.1"/>
    <property type="molecule type" value="Genomic_DNA"/>
</dbReference>
<dbReference type="InterPro" id="IPR001387">
    <property type="entry name" value="Cro/C1-type_HTH"/>
</dbReference>
<keyword evidence="3" id="KW-1185">Reference proteome</keyword>
<evidence type="ECO:0000259" key="1">
    <source>
        <dbReference type="PROSITE" id="PS50943"/>
    </source>
</evidence>
<evidence type="ECO:0000313" key="2">
    <source>
        <dbReference type="EMBL" id="OUP61730.1"/>
    </source>
</evidence>
<evidence type="ECO:0000313" key="3">
    <source>
        <dbReference type="Proteomes" id="UP000195447"/>
    </source>
</evidence>
<protein>
    <recommendedName>
        <fullName evidence="1">HTH cro/C1-type domain-containing protein</fullName>
    </recommendedName>
</protein>
<dbReference type="InterPro" id="IPR010982">
    <property type="entry name" value="Lambda_DNA-bd_dom_sf"/>
</dbReference>
<organism evidence="2 3">
    <name type="scientific">Faecalitalea cylindroides</name>
    <dbReference type="NCBI Taxonomy" id="39483"/>
    <lineage>
        <taxon>Bacteria</taxon>
        <taxon>Bacillati</taxon>
        <taxon>Bacillota</taxon>
        <taxon>Erysipelotrichia</taxon>
        <taxon>Erysipelotrichales</taxon>
        <taxon>Erysipelotrichaceae</taxon>
        <taxon>Faecalitalea</taxon>
    </lineage>
</organism>
<dbReference type="Proteomes" id="UP000195447">
    <property type="component" value="Unassembled WGS sequence"/>
</dbReference>
<dbReference type="Gene3D" id="1.10.260.40">
    <property type="entry name" value="lambda repressor-like DNA-binding domains"/>
    <property type="match status" value="1"/>
</dbReference>
<dbReference type="CDD" id="cd00093">
    <property type="entry name" value="HTH_XRE"/>
    <property type="match status" value="1"/>
</dbReference>
<dbReference type="GO" id="GO:0003677">
    <property type="term" value="F:DNA binding"/>
    <property type="evidence" value="ECO:0007669"/>
    <property type="project" value="InterPro"/>
</dbReference>
<dbReference type="AlphaFoldDB" id="A0A1Y4M0N2"/>
<comment type="caution">
    <text evidence="2">The sequence shown here is derived from an EMBL/GenBank/DDBJ whole genome shotgun (WGS) entry which is preliminary data.</text>
</comment>
<dbReference type="Pfam" id="PF01381">
    <property type="entry name" value="HTH_3"/>
    <property type="match status" value="1"/>
</dbReference>
<proteinExistence type="predicted"/>